<dbReference type="InterPro" id="IPR007110">
    <property type="entry name" value="Ig-like_dom"/>
</dbReference>
<comment type="function">
    <text evidence="12">Possible regulatory or functional link with the histocompatibility cluster.</text>
</comment>
<reference evidence="20" key="1">
    <citation type="submission" date="2021-03" db="EMBL/GenBank/DDBJ databases">
        <authorList>
            <person name="Bekaert M."/>
        </authorList>
    </citation>
    <scope>NUCLEOTIDE SEQUENCE</scope>
</reference>
<name>A0A8S3TK69_MYTED</name>
<feature type="domain" description="SRCR" evidence="17">
    <location>
        <begin position="390"/>
        <end position="490"/>
    </location>
</feature>
<evidence type="ECO:0000256" key="2">
    <source>
        <dbReference type="ARBA" id="ARBA00022553"/>
    </source>
</evidence>
<dbReference type="Proteomes" id="UP000683360">
    <property type="component" value="Unassembled WGS sequence"/>
</dbReference>
<keyword evidence="11" id="KW-0325">Glycoprotein</keyword>
<dbReference type="Pfam" id="PF00530">
    <property type="entry name" value="SRCR"/>
    <property type="match status" value="3"/>
</dbReference>
<dbReference type="PANTHER" id="PTHR45709">
    <property type="entry name" value="LARGE SUBUNIT GTPASE 1 HOMOLOG-RELATED"/>
    <property type="match status" value="1"/>
</dbReference>
<feature type="disulfide bond" evidence="14">
    <location>
        <begin position="232"/>
        <end position="242"/>
    </location>
</feature>
<dbReference type="InterPro" id="IPR027417">
    <property type="entry name" value="P-loop_NTPase"/>
</dbReference>
<dbReference type="PROSITE" id="PS51721">
    <property type="entry name" value="G_CP"/>
    <property type="match status" value="1"/>
</dbReference>
<evidence type="ECO:0000256" key="12">
    <source>
        <dbReference type="ARBA" id="ARBA00037770"/>
    </source>
</evidence>
<evidence type="ECO:0000313" key="20">
    <source>
        <dbReference type="EMBL" id="CAG2233886.1"/>
    </source>
</evidence>
<dbReference type="Gene3D" id="3.10.250.10">
    <property type="entry name" value="SRCR-like domain"/>
    <property type="match status" value="3"/>
</dbReference>
<evidence type="ECO:0000256" key="15">
    <source>
        <dbReference type="SAM" id="MobiDB-lite"/>
    </source>
</evidence>
<dbReference type="GO" id="GO:0016020">
    <property type="term" value="C:membrane"/>
    <property type="evidence" value="ECO:0007669"/>
    <property type="project" value="UniProtKB-SubCell"/>
</dbReference>
<feature type="domain" description="CP-type G" evidence="19">
    <location>
        <begin position="638"/>
        <end position="861"/>
    </location>
</feature>
<dbReference type="InterPro" id="IPR043358">
    <property type="entry name" value="GNL1-like"/>
</dbReference>
<dbReference type="EMBL" id="CAJPWZ010002220">
    <property type="protein sequence ID" value="CAG2233886.1"/>
    <property type="molecule type" value="Genomic_DNA"/>
</dbReference>
<evidence type="ECO:0000313" key="21">
    <source>
        <dbReference type="Proteomes" id="UP000683360"/>
    </source>
</evidence>
<dbReference type="OrthoDB" id="6020543at2759"/>
<dbReference type="SMART" id="SM00409">
    <property type="entry name" value="IG"/>
    <property type="match status" value="1"/>
</dbReference>
<dbReference type="PROSITE" id="PS50835">
    <property type="entry name" value="IG_LIKE"/>
    <property type="match status" value="1"/>
</dbReference>
<proteinExistence type="predicted"/>
<keyword evidence="7" id="KW-1133">Transmembrane helix</keyword>
<dbReference type="FunFam" id="3.10.250.10:FF:000016">
    <property type="entry name" value="Scavenger receptor cysteine-rich protein type 12"/>
    <property type="match status" value="2"/>
</dbReference>
<protein>
    <recommendedName>
        <fullName evidence="13">Guanine nucleotide-binding protein-like 1</fullName>
    </recommendedName>
</protein>
<dbReference type="GO" id="GO:0003924">
    <property type="term" value="F:GTPase activity"/>
    <property type="evidence" value="ECO:0007669"/>
    <property type="project" value="InterPro"/>
</dbReference>
<feature type="compositionally biased region" description="Acidic residues" evidence="15">
    <location>
        <begin position="494"/>
        <end position="508"/>
    </location>
</feature>
<feature type="disulfide bond" evidence="14">
    <location>
        <begin position="342"/>
        <end position="352"/>
    </location>
</feature>
<sequence>MHAIRFIFYCVLWDCIIIIHSYPYRLPERNHTTSLSGLEFLPPYYSNYGIGQNKDVALRCKVRTSSAEQSPTFMWEKLSNTNTENFNLISESAKYLIRQKEWTRDIYNRGRYISKLVIKQTETSDSGLYRCRVTISEEVSLQRLFEVYVNASSVTPVRLVTSTTHGEGLIEVFHKHKWGAICVSGFTTIEAAVICRSLGYPHGGQPWNAYADKLIFRRPHRYGPFWMNNAHCSLNATDISHCSGWGDNVECEISSIDFNVGVTCRQEPLQVPVRLIQLPQNLPEGTVEVYHNGQIGRICDHGVGHREVNVLCKMLGHNFGGVKFNPDVKHMFFRELIQNLTCPENGTHLDQCSHEELGEQCTSCQCDGYHSVLAVRCWTKAEKENSNASLRLAASNVEHEGRIEVKHNNTWGTVTPRGFGFEEADVVCRMLGYRYGGTPKLNTFPPGQGPIWIDDIHCPFTANDMNDCTIRWGPHFRFYHHKDDVGVKCRTEPEPGENDSDEEGSDQEENVRVPSSSKVEEDESPTQSLQQQSVQSTKSLDPNRYRLQFLQESNTKLKKKRELGRQVLHPVSELELEDCDDDSEPYIDIAKRPPWHYNCSTAELQKTETRYFQEYVEKIFAEHDINKLSYFELNLETWRQLWRVLEMSDIILIIVDIRYPMLHFSPALYNHVINDLGKHAILILNKVDMVPPELVIAWKEHFLLKYPKLHIACFTSYPKEAITNIVPGKARKKRNRGGRFAINMGARELLEICESIVQKKVDLSSWRHKIESENEASGLDEVINESHEDTIEPPSPEKYKNGMLTIGCTGYPNVGKSSLLNGLKGVKVVSVSKTPGHTKHFQTIFITPTVKLCDCPGLVFPSKCDKALQVLAGIYPISQVREAFSAIRYLGERVNIVNILHLQHPDPPSKEWSPYDICEAFAIKRGMITAKAGRPDIHRSANLILRMGLDGRLCLALRPPGFTQNRDIWKEHQETKGLIEKLSKYRPSIEESSDGSDGQFDNDKDENENETSSDEENVKMTTKNPFALLCDDD</sequence>
<feature type="disulfide bond" evidence="14">
    <location>
        <begin position="428"/>
        <end position="489"/>
    </location>
</feature>
<evidence type="ECO:0000256" key="3">
    <source>
        <dbReference type="ARBA" id="ARBA00022692"/>
    </source>
</evidence>
<evidence type="ECO:0000256" key="5">
    <source>
        <dbReference type="ARBA" id="ARBA00022737"/>
    </source>
</evidence>
<dbReference type="Gene3D" id="2.60.40.10">
    <property type="entry name" value="Immunoglobulins"/>
    <property type="match status" value="1"/>
</dbReference>
<dbReference type="PROSITE" id="PS50287">
    <property type="entry name" value="SRCR_2"/>
    <property type="match status" value="3"/>
</dbReference>
<keyword evidence="5" id="KW-0677">Repeat</keyword>
<keyword evidence="3" id="KW-0812">Transmembrane</keyword>
<dbReference type="Pfam" id="PF01926">
    <property type="entry name" value="MMR_HSR1"/>
    <property type="match status" value="1"/>
</dbReference>
<evidence type="ECO:0000256" key="8">
    <source>
        <dbReference type="ARBA" id="ARBA00023134"/>
    </source>
</evidence>
<dbReference type="InterPro" id="IPR036179">
    <property type="entry name" value="Ig-like_dom_sf"/>
</dbReference>
<evidence type="ECO:0000256" key="1">
    <source>
        <dbReference type="ARBA" id="ARBA00004167"/>
    </source>
</evidence>
<evidence type="ECO:0000256" key="11">
    <source>
        <dbReference type="ARBA" id="ARBA00023180"/>
    </source>
</evidence>
<feature type="signal peptide" evidence="16">
    <location>
        <begin position="1"/>
        <end position="21"/>
    </location>
</feature>
<evidence type="ECO:0000259" key="17">
    <source>
        <dbReference type="PROSITE" id="PS50287"/>
    </source>
</evidence>
<feature type="compositionally biased region" description="Acidic residues" evidence="15">
    <location>
        <begin position="1003"/>
        <end position="1015"/>
    </location>
</feature>
<comment type="subcellular location">
    <subcellularLocation>
        <location evidence="1">Membrane</location>
        <topology evidence="1">Single-pass membrane protein</topology>
    </subcellularLocation>
</comment>
<dbReference type="PRINTS" id="PR00326">
    <property type="entry name" value="GTP1OBG"/>
</dbReference>
<dbReference type="Gene3D" id="3.40.50.300">
    <property type="entry name" value="P-loop containing nucleotide triphosphate hydrolases"/>
    <property type="match status" value="1"/>
</dbReference>
<comment type="caution">
    <text evidence="20">The sequence shown here is derived from an EMBL/GenBank/DDBJ whole genome shotgun (WGS) entry which is preliminary data.</text>
</comment>
<evidence type="ECO:0000256" key="10">
    <source>
        <dbReference type="ARBA" id="ARBA00023157"/>
    </source>
</evidence>
<dbReference type="SUPFAM" id="SSF48726">
    <property type="entry name" value="Immunoglobulin"/>
    <property type="match status" value="1"/>
</dbReference>
<feature type="domain" description="SRCR" evidence="17">
    <location>
        <begin position="273"/>
        <end position="378"/>
    </location>
</feature>
<evidence type="ECO:0000256" key="16">
    <source>
        <dbReference type="SAM" id="SignalP"/>
    </source>
</evidence>
<feature type="domain" description="Ig-like" evidence="18">
    <location>
        <begin position="43"/>
        <end position="142"/>
    </location>
</feature>
<dbReference type="CDD" id="cd01857">
    <property type="entry name" value="HSR1_MMR1"/>
    <property type="match status" value="1"/>
</dbReference>
<dbReference type="InterPro" id="IPR013106">
    <property type="entry name" value="Ig_V-set"/>
</dbReference>
<keyword evidence="21" id="KW-1185">Reference proteome</keyword>
<feature type="chain" id="PRO_5035904060" description="Guanine nucleotide-binding protein-like 1" evidence="16">
    <location>
        <begin position="22"/>
        <end position="1033"/>
    </location>
</feature>
<dbReference type="SUPFAM" id="SSF52540">
    <property type="entry name" value="P-loop containing nucleoside triphosphate hydrolases"/>
    <property type="match status" value="1"/>
</dbReference>
<keyword evidence="2" id="KW-0597">Phosphoprotein</keyword>
<keyword evidence="9" id="KW-0472">Membrane</keyword>
<dbReference type="GO" id="GO:0005525">
    <property type="term" value="F:GTP binding"/>
    <property type="evidence" value="ECO:0007669"/>
    <property type="project" value="UniProtKB-KW"/>
</dbReference>
<dbReference type="InterPro" id="IPR030378">
    <property type="entry name" value="G_CP_dom"/>
</dbReference>
<evidence type="ECO:0000256" key="6">
    <source>
        <dbReference type="ARBA" id="ARBA00022741"/>
    </source>
</evidence>
<keyword evidence="8" id="KW-0342">GTP-binding</keyword>
<evidence type="ECO:0000256" key="4">
    <source>
        <dbReference type="ARBA" id="ARBA00022729"/>
    </source>
</evidence>
<dbReference type="InterPro" id="IPR003599">
    <property type="entry name" value="Ig_sub"/>
</dbReference>
<evidence type="ECO:0000256" key="13">
    <source>
        <dbReference type="ARBA" id="ARBA00039902"/>
    </source>
</evidence>
<evidence type="ECO:0000259" key="18">
    <source>
        <dbReference type="PROSITE" id="PS50835"/>
    </source>
</evidence>
<feature type="disulfide bond" evidence="14">
    <location>
        <begin position="458"/>
        <end position="468"/>
    </location>
</feature>
<evidence type="ECO:0000259" key="19">
    <source>
        <dbReference type="PROSITE" id="PS51721"/>
    </source>
</evidence>
<comment type="caution">
    <text evidence="14">Lacks conserved residue(s) required for the propagation of feature annotation.</text>
</comment>
<evidence type="ECO:0000256" key="9">
    <source>
        <dbReference type="ARBA" id="ARBA00023136"/>
    </source>
</evidence>
<dbReference type="SMART" id="SM00202">
    <property type="entry name" value="SR"/>
    <property type="match status" value="3"/>
</dbReference>
<dbReference type="PANTHER" id="PTHR45709:SF3">
    <property type="entry name" value="GUANINE NUCLEOTIDE-BINDING PROTEIN-LIKE 1"/>
    <property type="match status" value="1"/>
</dbReference>
<dbReference type="SUPFAM" id="SSF56487">
    <property type="entry name" value="SRCR-like"/>
    <property type="match status" value="3"/>
</dbReference>
<dbReference type="InterPro" id="IPR036772">
    <property type="entry name" value="SRCR-like_dom_sf"/>
</dbReference>
<feature type="domain" description="SRCR" evidence="17">
    <location>
        <begin position="157"/>
        <end position="265"/>
    </location>
</feature>
<evidence type="ECO:0000256" key="14">
    <source>
        <dbReference type="PROSITE-ProRule" id="PRU00196"/>
    </source>
</evidence>
<dbReference type="InterPro" id="IPR013783">
    <property type="entry name" value="Ig-like_fold"/>
</dbReference>
<keyword evidence="10 14" id="KW-1015">Disulfide bond</keyword>
<feature type="compositionally biased region" description="Low complexity" evidence="15">
    <location>
        <begin position="525"/>
        <end position="538"/>
    </location>
</feature>
<organism evidence="20 21">
    <name type="scientific">Mytilus edulis</name>
    <name type="common">Blue mussel</name>
    <dbReference type="NCBI Taxonomy" id="6550"/>
    <lineage>
        <taxon>Eukaryota</taxon>
        <taxon>Metazoa</taxon>
        <taxon>Spiralia</taxon>
        <taxon>Lophotrochozoa</taxon>
        <taxon>Mollusca</taxon>
        <taxon>Bivalvia</taxon>
        <taxon>Autobranchia</taxon>
        <taxon>Pteriomorphia</taxon>
        <taxon>Mytilida</taxon>
        <taxon>Mytiloidea</taxon>
        <taxon>Mytilidae</taxon>
        <taxon>Mytilinae</taxon>
        <taxon>Mytilus</taxon>
    </lineage>
</organism>
<dbReference type="Pfam" id="PF07686">
    <property type="entry name" value="V-set"/>
    <property type="match status" value="1"/>
</dbReference>
<dbReference type="InterPro" id="IPR001190">
    <property type="entry name" value="SRCR"/>
</dbReference>
<keyword evidence="6" id="KW-0547">Nucleotide-binding</keyword>
<feature type="region of interest" description="Disordered" evidence="15">
    <location>
        <begin position="489"/>
        <end position="538"/>
    </location>
</feature>
<dbReference type="AlphaFoldDB" id="A0A8S3TK69"/>
<dbReference type="InterPro" id="IPR006073">
    <property type="entry name" value="GTP-bd"/>
</dbReference>
<accession>A0A8S3TK69</accession>
<feature type="region of interest" description="Disordered" evidence="15">
    <location>
        <begin position="986"/>
        <end position="1033"/>
    </location>
</feature>
<keyword evidence="4 16" id="KW-0732">Signal</keyword>
<gene>
    <name evidence="20" type="ORF">MEDL_46554</name>
</gene>
<evidence type="ECO:0000256" key="7">
    <source>
        <dbReference type="ARBA" id="ARBA00022989"/>
    </source>
</evidence>